<dbReference type="SUPFAM" id="SSF47769">
    <property type="entry name" value="SAM/Pointed domain"/>
    <property type="match status" value="2"/>
</dbReference>
<gene>
    <name evidence="3" type="primary">Hypp4249</name>
    <name evidence="3" type="ORF">BLAG_LOCUS22361</name>
</gene>
<dbReference type="Pfam" id="PF00536">
    <property type="entry name" value="SAM_1"/>
    <property type="match status" value="1"/>
</dbReference>
<reference evidence="3" key="1">
    <citation type="submission" date="2022-01" db="EMBL/GenBank/DDBJ databases">
        <authorList>
            <person name="Braso-Vives M."/>
        </authorList>
    </citation>
    <scope>NUCLEOTIDE SEQUENCE</scope>
</reference>
<feature type="compositionally biased region" description="Low complexity" evidence="1">
    <location>
        <begin position="309"/>
        <end position="318"/>
    </location>
</feature>
<dbReference type="GO" id="GO:0006508">
    <property type="term" value="P:proteolysis"/>
    <property type="evidence" value="ECO:0007669"/>
    <property type="project" value="InterPro"/>
</dbReference>
<protein>
    <submittedName>
        <fullName evidence="3">Hypp4249 protein</fullName>
    </submittedName>
</protein>
<dbReference type="EMBL" id="OV696692">
    <property type="protein sequence ID" value="CAH1269852.1"/>
    <property type="molecule type" value="Genomic_DNA"/>
</dbReference>
<evidence type="ECO:0000313" key="3">
    <source>
        <dbReference type="EMBL" id="CAH1269852.1"/>
    </source>
</evidence>
<evidence type="ECO:0000313" key="4">
    <source>
        <dbReference type="Proteomes" id="UP000838412"/>
    </source>
</evidence>
<dbReference type="OrthoDB" id="1919336at2759"/>
<dbReference type="Pfam" id="PF07647">
    <property type="entry name" value="SAM_2"/>
    <property type="match status" value="1"/>
</dbReference>
<dbReference type="PROSITE" id="PS00141">
    <property type="entry name" value="ASP_PROTEASE"/>
    <property type="match status" value="1"/>
</dbReference>
<dbReference type="InterPro" id="IPR013761">
    <property type="entry name" value="SAM/pointed_sf"/>
</dbReference>
<accession>A0A8K0A8M9</accession>
<dbReference type="InterPro" id="IPR001969">
    <property type="entry name" value="Aspartic_peptidase_AS"/>
</dbReference>
<feature type="domain" description="SAM" evidence="2">
    <location>
        <begin position="66"/>
        <end position="132"/>
    </location>
</feature>
<proteinExistence type="predicted"/>
<feature type="region of interest" description="Disordered" evidence="1">
    <location>
        <begin position="272"/>
        <end position="326"/>
    </location>
</feature>
<dbReference type="InterPro" id="IPR051725">
    <property type="entry name" value="SAM-SH3_domain_protein"/>
</dbReference>
<organism evidence="3 4">
    <name type="scientific">Branchiostoma lanceolatum</name>
    <name type="common">Common lancelet</name>
    <name type="synonym">Amphioxus lanceolatum</name>
    <dbReference type="NCBI Taxonomy" id="7740"/>
    <lineage>
        <taxon>Eukaryota</taxon>
        <taxon>Metazoa</taxon>
        <taxon>Chordata</taxon>
        <taxon>Cephalochordata</taxon>
        <taxon>Leptocardii</taxon>
        <taxon>Amphioxiformes</taxon>
        <taxon>Branchiostomatidae</taxon>
        <taxon>Branchiostoma</taxon>
    </lineage>
</organism>
<name>A0A8K0A8M9_BRALA</name>
<dbReference type="SMART" id="SM00454">
    <property type="entry name" value="SAM"/>
    <property type="match status" value="2"/>
</dbReference>
<dbReference type="Proteomes" id="UP000838412">
    <property type="component" value="Chromosome 7"/>
</dbReference>
<dbReference type="Gene3D" id="1.10.150.50">
    <property type="entry name" value="Transcription Factor, Ets-1"/>
    <property type="match status" value="2"/>
</dbReference>
<dbReference type="GO" id="GO:0004190">
    <property type="term" value="F:aspartic-type endopeptidase activity"/>
    <property type="evidence" value="ECO:0007669"/>
    <property type="project" value="InterPro"/>
</dbReference>
<sequence length="326" mass="36803">MEENKPILDFLQPLGLETYVGDFKTRGFTEDSDFQGLTLDDLDSMNITDEEHRGRIIAAATVHEVSDEHRVMQFLREHGLDYYFSNFLASDYTDLEAIERMDPGPATFDDLEITLPSHKNRLTKAVNKLRKRQRVSFVETEAETAIAYGYWSRPAALEGAICDFLCVKATIKSPEPNGQSVEREFLVDSGSDVVTIKSEILEQLKLPKKGDPVQSKGVHATVKKQLHSGVMVIGSEEINVEVMEESFNSIGCRELRKFRHYVSPERHIWMKRTDSDTSSSTIRTEETPAAWEMQTPEGTETETEEDTGTENGHSTTESSDSDDHES</sequence>
<dbReference type="InterPro" id="IPR001660">
    <property type="entry name" value="SAM"/>
</dbReference>
<dbReference type="AlphaFoldDB" id="A0A8K0A8M9"/>
<evidence type="ECO:0000259" key="2">
    <source>
        <dbReference type="PROSITE" id="PS50105"/>
    </source>
</evidence>
<feature type="domain" description="SAM" evidence="2">
    <location>
        <begin position="2"/>
        <end position="59"/>
    </location>
</feature>
<dbReference type="PANTHER" id="PTHR12301:SF10">
    <property type="match status" value="1"/>
</dbReference>
<feature type="compositionally biased region" description="Acidic residues" evidence="1">
    <location>
        <begin position="299"/>
        <end position="308"/>
    </location>
</feature>
<evidence type="ECO:0000256" key="1">
    <source>
        <dbReference type="SAM" id="MobiDB-lite"/>
    </source>
</evidence>
<dbReference type="PANTHER" id="PTHR12301">
    <property type="entry name" value="SAM-DOMAIN, SH3 AND NUCLEAR LOCALIZATION SIGNALS PROTEIN RELATED"/>
    <property type="match status" value="1"/>
</dbReference>
<keyword evidence="4" id="KW-1185">Reference proteome</keyword>
<dbReference type="PROSITE" id="PS50105">
    <property type="entry name" value="SAM_DOMAIN"/>
    <property type="match status" value="2"/>
</dbReference>